<gene>
    <name evidence="12" type="ORF">DYI25_04485</name>
</gene>
<dbReference type="PROSITE" id="PS51085">
    <property type="entry name" value="2FE2S_FER_2"/>
    <property type="match status" value="1"/>
</dbReference>
<dbReference type="Gene3D" id="3.10.20.30">
    <property type="match status" value="1"/>
</dbReference>
<dbReference type="EC" id="1.3.5.1" evidence="9"/>
<dbReference type="Proteomes" id="UP000761411">
    <property type="component" value="Unassembled WGS sequence"/>
</dbReference>
<evidence type="ECO:0000259" key="11">
    <source>
        <dbReference type="PROSITE" id="PS51379"/>
    </source>
</evidence>
<keyword evidence="4 9" id="KW-0001">2Fe-2S</keyword>
<keyword evidence="3 9" id="KW-0004">4Fe-4S</keyword>
<evidence type="ECO:0000259" key="10">
    <source>
        <dbReference type="PROSITE" id="PS51085"/>
    </source>
</evidence>
<keyword evidence="6 12" id="KW-0560">Oxidoreductase</keyword>
<dbReference type="InterPro" id="IPR050573">
    <property type="entry name" value="SDH/FRD_Iron-Sulfur"/>
</dbReference>
<proteinExistence type="inferred from homology"/>
<dbReference type="Gene3D" id="1.10.1060.10">
    <property type="entry name" value="Alpha-helical ferredoxin"/>
    <property type="match status" value="1"/>
</dbReference>
<accession>A0A944CIF4</accession>
<keyword evidence="13" id="KW-1185">Reference proteome</keyword>
<dbReference type="GO" id="GO:0046872">
    <property type="term" value="F:metal ion binding"/>
    <property type="evidence" value="ECO:0007669"/>
    <property type="project" value="UniProtKB-KW"/>
</dbReference>
<dbReference type="InterPro" id="IPR009051">
    <property type="entry name" value="Helical_ferredxn"/>
</dbReference>
<evidence type="ECO:0000256" key="5">
    <source>
        <dbReference type="ARBA" id="ARBA00022723"/>
    </source>
</evidence>
<organism evidence="12 13">
    <name type="scientific">Mesobacillus boroniphilus</name>
    <dbReference type="NCBI Taxonomy" id="308892"/>
    <lineage>
        <taxon>Bacteria</taxon>
        <taxon>Bacillati</taxon>
        <taxon>Bacillota</taxon>
        <taxon>Bacilli</taxon>
        <taxon>Bacillales</taxon>
        <taxon>Bacillaceae</taxon>
        <taxon>Mesobacillus</taxon>
    </lineage>
</organism>
<evidence type="ECO:0000256" key="9">
    <source>
        <dbReference type="RuleBase" id="RU361237"/>
    </source>
</evidence>
<dbReference type="EMBL" id="QTKX01000001">
    <property type="protein sequence ID" value="MBS8263699.1"/>
    <property type="molecule type" value="Genomic_DNA"/>
</dbReference>
<evidence type="ECO:0000256" key="8">
    <source>
        <dbReference type="ARBA" id="ARBA00023014"/>
    </source>
</evidence>
<evidence type="ECO:0000256" key="7">
    <source>
        <dbReference type="ARBA" id="ARBA00023004"/>
    </source>
</evidence>
<sequence>MNNVEVTVMRFDPQNDEHPRYETFQIEAKKNMTVLDSLFLIVEDQDSSLSFRCACRLGMCGSCGMVINGRGRLACRTKIEHLGERILVQPMRNMEVIKDVAVNMDKFFKNWEKVKPYFVPKEETEEFAIIPPSSGRRELIDENQDCITCGLCFQSCDSVSMREDEFIGPAALNRAYNLIADERDGARAERMDMVTETDGAFGCRTFGACVEVCPKGIKPMVTIQKIKMKKLKRAIGLKW</sequence>
<evidence type="ECO:0000313" key="13">
    <source>
        <dbReference type="Proteomes" id="UP000761411"/>
    </source>
</evidence>
<dbReference type="SUPFAM" id="SSF54292">
    <property type="entry name" value="2Fe-2S ferredoxin-like"/>
    <property type="match status" value="1"/>
</dbReference>
<evidence type="ECO:0000256" key="1">
    <source>
        <dbReference type="ARBA" id="ARBA00005163"/>
    </source>
</evidence>
<dbReference type="PANTHER" id="PTHR11921:SF29">
    <property type="entry name" value="SUCCINATE DEHYDROGENASE [UBIQUINONE] IRON-SULFUR SUBUNIT, MITOCHONDRIAL"/>
    <property type="match status" value="1"/>
</dbReference>
<evidence type="ECO:0000256" key="4">
    <source>
        <dbReference type="ARBA" id="ARBA00022714"/>
    </source>
</evidence>
<name>A0A944CIF4_9BACI</name>
<comment type="caution">
    <text evidence="12">The sequence shown here is derived from an EMBL/GenBank/DDBJ whole genome shotgun (WGS) entry which is preliminary data.</text>
</comment>
<dbReference type="PROSITE" id="PS00197">
    <property type="entry name" value="2FE2S_FER_1"/>
    <property type="match status" value="1"/>
</dbReference>
<comment type="pathway">
    <text evidence="1">Carbohydrate metabolism; tricarboxylic acid cycle.</text>
</comment>
<dbReference type="NCBIfam" id="NF004616">
    <property type="entry name" value="PRK05950.1"/>
    <property type="match status" value="1"/>
</dbReference>
<comment type="cofactor">
    <cofactor evidence="9">
        <name>[2Fe-2S] cluster</name>
        <dbReference type="ChEBI" id="CHEBI:190135"/>
    </cofactor>
    <text evidence="9">Binds 1 [2Fe-2S] cluster.</text>
</comment>
<dbReference type="GO" id="GO:0051538">
    <property type="term" value="F:3 iron, 4 sulfur cluster binding"/>
    <property type="evidence" value="ECO:0007669"/>
    <property type="project" value="UniProtKB-KW"/>
</dbReference>
<dbReference type="FunFam" id="1.10.1060.10:FF:000003">
    <property type="entry name" value="Succinate dehydrogenase iron-sulfur subunit"/>
    <property type="match status" value="1"/>
</dbReference>
<keyword evidence="7 9" id="KW-0408">Iron</keyword>
<dbReference type="RefSeq" id="WP_213367249.1">
    <property type="nucleotide sequence ID" value="NZ_QTKX01000001.1"/>
</dbReference>
<comment type="catalytic activity">
    <reaction evidence="9">
        <text>a menaquinone + succinate = a menaquinol + fumarate</text>
        <dbReference type="Rhea" id="RHEA:27834"/>
        <dbReference type="Rhea" id="RHEA-COMP:9537"/>
        <dbReference type="Rhea" id="RHEA-COMP:9539"/>
        <dbReference type="ChEBI" id="CHEBI:16374"/>
        <dbReference type="ChEBI" id="CHEBI:18151"/>
        <dbReference type="ChEBI" id="CHEBI:29806"/>
        <dbReference type="ChEBI" id="CHEBI:30031"/>
        <dbReference type="EC" id="1.3.5.1"/>
    </reaction>
</comment>
<dbReference type="GO" id="GO:0051539">
    <property type="term" value="F:4 iron, 4 sulfur cluster binding"/>
    <property type="evidence" value="ECO:0007669"/>
    <property type="project" value="UniProtKB-KW"/>
</dbReference>
<dbReference type="SUPFAM" id="SSF46548">
    <property type="entry name" value="alpha-helical ferredoxin"/>
    <property type="match status" value="1"/>
</dbReference>
<evidence type="ECO:0000256" key="2">
    <source>
        <dbReference type="ARBA" id="ARBA00009433"/>
    </source>
</evidence>
<keyword evidence="8 9" id="KW-0411">Iron-sulfur</keyword>
<comment type="similarity">
    <text evidence="2 9">Belongs to the succinate dehydrogenase/fumarate reductase iron-sulfur protein family.</text>
</comment>
<dbReference type="GO" id="GO:0051537">
    <property type="term" value="F:2 iron, 2 sulfur cluster binding"/>
    <property type="evidence" value="ECO:0007669"/>
    <property type="project" value="UniProtKB-KW"/>
</dbReference>
<dbReference type="InterPro" id="IPR004489">
    <property type="entry name" value="Succ_DH/fum_Rdtase_Fe-S"/>
</dbReference>
<dbReference type="Pfam" id="PF13183">
    <property type="entry name" value="Fer4_8"/>
    <property type="match status" value="1"/>
</dbReference>
<dbReference type="InterPro" id="IPR036010">
    <property type="entry name" value="2Fe-2S_ferredoxin-like_sf"/>
</dbReference>
<feature type="domain" description="2Fe-2S ferredoxin-type" evidence="10">
    <location>
        <begin position="4"/>
        <end position="92"/>
    </location>
</feature>
<keyword evidence="9" id="KW-0003">3Fe-4S</keyword>
<dbReference type="GO" id="GO:0022904">
    <property type="term" value="P:respiratory electron transport chain"/>
    <property type="evidence" value="ECO:0007669"/>
    <property type="project" value="TreeGrafter"/>
</dbReference>
<dbReference type="InterPro" id="IPR025192">
    <property type="entry name" value="Succ_DH/fum_Rdtase_N"/>
</dbReference>
<evidence type="ECO:0000256" key="3">
    <source>
        <dbReference type="ARBA" id="ARBA00022485"/>
    </source>
</evidence>
<dbReference type="PANTHER" id="PTHR11921">
    <property type="entry name" value="SUCCINATE DEHYDROGENASE IRON-SULFUR PROTEIN"/>
    <property type="match status" value="1"/>
</dbReference>
<dbReference type="InterPro" id="IPR017896">
    <property type="entry name" value="4Fe4S_Fe-S-bd"/>
</dbReference>
<dbReference type="PROSITE" id="PS51379">
    <property type="entry name" value="4FE4S_FER_2"/>
    <property type="match status" value="1"/>
</dbReference>
<dbReference type="InterPro" id="IPR001041">
    <property type="entry name" value="2Fe-2S_ferredoxin-type"/>
</dbReference>
<dbReference type="GO" id="GO:0006099">
    <property type="term" value="P:tricarboxylic acid cycle"/>
    <property type="evidence" value="ECO:0007669"/>
    <property type="project" value="InterPro"/>
</dbReference>
<dbReference type="Pfam" id="PF13085">
    <property type="entry name" value="Fer2_3"/>
    <property type="match status" value="1"/>
</dbReference>
<dbReference type="AlphaFoldDB" id="A0A944CIF4"/>
<feature type="domain" description="4Fe-4S ferredoxin-type" evidence="11">
    <location>
        <begin position="136"/>
        <end position="166"/>
    </location>
</feature>
<keyword evidence="5 9" id="KW-0479">Metal-binding</keyword>
<comment type="cofactor">
    <cofactor evidence="9">
        <name>[3Fe-4S] cluster</name>
        <dbReference type="ChEBI" id="CHEBI:21137"/>
    </cofactor>
    <text evidence="9">Binds 1 [3Fe-4S] cluster.</text>
</comment>
<dbReference type="GO" id="GO:0009055">
    <property type="term" value="F:electron transfer activity"/>
    <property type="evidence" value="ECO:0007669"/>
    <property type="project" value="InterPro"/>
</dbReference>
<protein>
    <recommendedName>
        <fullName evidence="9">Fumarate reductase iron-sulfur subunit</fullName>
        <ecNumber evidence="9">1.3.5.1</ecNumber>
    </recommendedName>
</protein>
<dbReference type="NCBIfam" id="TIGR00384">
    <property type="entry name" value="dhsB"/>
    <property type="match status" value="1"/>
</dbReference>
<reference evidence="12 13" key="1">
    <citation type="journal article" date="2021" name="Microorganisms">
        <title>Bacterial Dimethylsulfoniopropionate Biosynthesis in the East China Sea.</title>
        <authorList>
            <person name="Liu J."/>
            <person name="Zhang Y."/>
            <person name="Liu J."/>
            <person name="Zhong H."/>
            <person name="Williams B.T."/>
            <person name="Zheng Y."/>
            <person name="Curson A.R.J."/>
            <person name="Sun C."/>
            <person name="Sun H."/>
            <person name="Song D."/>
            <person name="Wagner Mackenzie B."/>
            <person name="Bermejo Martinez A."/>
            <person name="Todd J.D."/>
            <person name="Zhang X.H."/>
        </authorList>
    </citation>
    <scope>NUCLEOTIDE SEQUENCE [LARGE SCALE GENOMIC DNA]</scope>
    <source>
        <strain evidence="12 13">ESS08</strain>
    </source>
</reference>
<dbReference type="InterPro" id="IPR006058">
    <property type="entry name" value="2Fe2S_fd_BS"/>
</dbReference>
<evidence type="ECO:0000313" key="12">
    <source>
        <dbReference type="EMBL" id="MBS8263699.1"/>
    </source>
</evidence>
<comment type="cofactor">
    <cofactor evidence="9">
        <name>[4Fe-4S] cluster</name>
        <dbReference type="ChEBI" id="CHEBI:49883"/>
    </cofactor>
    <text evidence="9">Binds 1 [4Fe-4S] cluster.</text>
</comment>
<dbReference type="GO" id="GO:0008177">
    <property type="term" value="F:succinate dehydrogenase (quinone) activity"/>
    <property type="evidence" value="ECO:0007669"/>
    <property type="project" value="UniProtKB-EC"/>
</dbReference>
<dbReference type="InterPro" id="IPR012675">
    <property type="entry name" value="Beta-grasp_dom_sf"/>
</dbReference>
<evidence type="ECO:0000256" key="6">
    <source>
        <dbReference type="ARBA" id="ARBA00023002"/>
    </source>
</evidence>